<evidence type="ECO:0000313" key="1">
    <source>
        <dbReference type="EMBL" id="SPW70992.1"/>
    </source>
</evidence>
<proteinExistence type="predicted"/>
<sequence length="64" mass="7372">MAELDSEVRKVRLKLTDSYEEGVKLSSGTFTLPARFCQEILPDNARSITIPLEKSDDDWWYGSY</sequence>
<dbReference type="AlphaFoldDB" id="A0A2X1N5D7"/>
<accession>A0A2X1N5D7</accession>
<dbReference type="RefSeq" id="WP_000818784.1">
    <property type="nucleotide sequence ID" value="NZ_AP027834.1"/>
</dbReference>
<dbReference type="EMBL" id="UARW01000004">
    <property type="protein sequence ID" value="SPW70992.1"/>
    <property type="molecule type" value="Genomic_DNA"/>
</dbReference>
<gene>
    <name evidence="1" type="ORF">NCTC8009_00270</name>
</gene>
<name>A0A2X1N5D7_ECOLX</name>
<dbReference type="Proteomes" id="UP000250991">
    <property type="component" value="Unassembled WGS sequence"/>
</dbReference>
<organism evidence="1 2">
    <name type="scientific">Escherichia coli</name>
    <dbReference type="NCBI Taxonomy" id="562"/>
    <lineage>
        <taxon>Bacteria</taxon>
        <taxon>Pseudomonadati</taxon>
        <taxon>Pseudomonadota</taxon>
        <taxon>Gammaproteobacteria</taxon>
        <taxon>Enterobacterales</taxon>
        <taxon>Enterobacteriaceae</taxon>
        <taxon>Escherichia</taxon>
    </lineage>
</organism>
<reference evidence="1 2" key="1">
    <citation type="submission" date="2018-06" db="EMBL/GenBank/DDBJ databases">
        <authorList>
            <consortium name="Pathogen Informatics"/>
            <person name="Doyle S."/>
        </authorList>
    </citation>
    <scope>NUCLEOTIDE SEQUENCE [LARGE SCALE GENOMIC DNA]</scope>
    <source>
        <strain evidence="1 2">NCTC8009</strain>
    </source>
</reference>
<evidence type="ECO:0000313" key="2">
    <source>
        <dbReference type="Proteomes" id="UP000250991"/>
    </source>
</evidence>
<protein>
    <submittedName>
        <fullName evidence="1">Uncharacterized protein</fullName>
    </submittedName>
</protein>